<dbReference type="Pfam" id="PF13289">
    <property type="entry name" value="SIR2_2"/>
    <property type="match status" value="1"/>
</dbReference>
<dbReference type="InterPro" id="IPR029035">
    <property type="entry name" value="DHS-like_NAD/FAD-binding_dom"/>
</dbReference>
<reference evidence="1 2" key="2">
    <citation type="journal article" date="2024" name="Int. J. Syst. Evol. Microbiol.">
        <title>Promethearchaeum syntrophicum gen. nov., sp. nov., an anaerobic, obligately syntrophic archaeon, the first isolate of the lineage 'Asgard' archaea, and proposal of the new archaeal phylum Promethearchaeota phyl. nov. and kingdom Promethearchaeati regn. nov.</title>
        <authorList>
            <person name="Imachi H."/>
            <person name="Nobu M.K."/>
            <person name="Kato S."/>
            <person name="Takaki Y."/>
            <person name="Miyazaki M."/>
            <person name="Miyata M."/>
            <person name="Ogawara M."/>
            <person name="Saito Y."/>
            <person name="Sakai S."/>
            <person name="Tahara Y.O."/>
            <person name="Takano Y."/>
            <person name="Tasumi E."/>
            <person name="Uematsu K."/>
            <person name="Yoshimura T."/>
            <person name="Itoh T."/>
            <person name="Ohkuma M."/>
            <person name="Takai K."/>
        </authorList>
    </citation>
    <scope>NUCLEOTIDE SEQUENCE [LARGE SCALE GENOMIC DNA]</scope>
    <source>
        <strain evidence="1 2">MK-D1</strain>
    </source>
</reference>
<dbReference type="AlphaFoldDB" id="A0A5B9DC99"/>
<accession>A0A5B9DC99</accession>
<dbReference type="KEGG" id="psyt:DSAG12_02210"/>
<dbReference type="GeneID" id="41330199"/>
<evidence type="ECO:0000313" key="2">
    <source>
        <dbReference type="Proteomes" id="UP000321408"/>
    </source>
</evidence>
<proteinExistence type="predicted"/>
<dbReference type="SUPFAM" id="SSF52467">
    <property type="entry name" value="DHS-like NAD/FAD-binding domain"/>
    <property type="match status" value="1"/>
</dbReference>
<sequence length="940" mass="105799">MAIEINKTPKPLTEILSELHGEGFIIYAGAGISIPAPTCAPSWWTLTEEILSAFFKRVPDEYGLPGDMIIKSEIWQPEIIFESFAKLFDEYLYKVFPVLDVAQSNGNHRIIAQLAKLGVLKAVFTTNFDIYIEKALRDEGVEFEVIIDNDQYDELYNQLSSQGFGSKFLLCKIHGTTERPDTIVSVASAYKSSKGFSPPKSQVLQWLMKRYPTLFLGYSGWDFEHNNYRKFWDRTGPTLKHIYWNRRPGETGGPNFDTIFSSCKNKFDFCESDLPSGWLNALKQNVSLGFEEIENQISTIEDLSNQIKDKRQEFLNNWAMAISEASTLAAVITEGIHFSAAFRTKLEQTKQQQAAQVQVSPEKMAELQRKNQEVTAKLQNPSLTADERATIMQEMFYTQMEMQLSYIKPEEKEMIKHLFIENRYPGITDSQIYRPQFLGKITPCLGRFSAAEAIDIALDFINRDIETQKKQAEMQAAGKSTQEAFEFAQAEMDVNRAIFGIMQPEEEKWKPAYDEMLISKEKFFAKEIDRAAFMAELAGICEKAVKKDMGLEIPVMDLLSKLVQNTASAPTPEEFNERCQALFLAVTMAAANFNSHLMKTAESNALVKAMMGGVTNAPSVPDPAMIQQSQQAMAAKAKELMALMQSGEIDGTEYGKRMQIFVAENQKRFQPKPIEGKGSDGRVLVPLEILSAYDNKIRELFGPAFDAEARFEGDKISHAEILLEMCVLSLWLTIAQAGDAESGQKFQVLMARGDFPITSGNASVISFLMEKNKNWIEKAMNELPARFGQQLCTNLVTVSKLTDDIELCKRATLKSLEYTDGKINESNAYEVPYTLAQFYENRGDEINALKYWNLALDGVRTSVPPAFTDVILYHTAKLTAKNGDKQVALKMIGKLHPNYLGNEPPFKTPARDMSLQLAQNLAQELGYSTVESALQALLEQ</sequence>
<name>A0A5B9DC99_9ARCH</name>
<gene>
    <name evidence="1" type="ORF">DSAG12_02210</name>
</gene>
<evidence type="ECO:0000313" key="1">
    <source>
        <dbReference type="EMBL" id="QEE16380.1"/>
    </source>
</evidence>
<dbReference type="Gene3D" id="3.40.50.1220">
    <property type="entry name" value="TPP-binding domain"/>
    <property type="match status" value="1"/>
</dbReference>
<protein>
    <submittedName>
        <fullName evidence="1">SIR2 family protein</fullName>
    </submittedName>
</protein>
<dbReference type="RefSeq" id="WP_147663262.1">
    <property type="nucleotide sequence ID" value="NZ_CP042905.2"/>
</dbReference>
<reference evidence="1 2" key="1">
    <citation type="journal article" date="2020" name="Nature">
        <title>Isolation of an archaeon at the prokaryote-eukaryote interface.</title>
        <authorList>
            <person name="Imachi H."/>
            <person name="Nobu M.K."/>
            <person name="Nakahara N."/>
            <person name="Morono Y."/>
            <person name="Ogawara M."/>
            <person name="Takaki Y."/>
            <person name="Takano Y."/>
            <person name="Uematsu K."/>
            <person name="Ikuta T."/>
            <person name="Ito M."/>
            <person name="Matsui Y."/>
            <person name="Miyazaki M."/>
            <person name="Murata K."/>
            <person name="Saito Y."/>
            <person name="Sakai S."/>
            <person name="Song C."/>
            <person name="Tasumi E."/>
            <person name="Yamanaka Y."/>
            <person name="Yamaguchi T."/>
            <person name="Kamagata Y."/>
            <person name="Tamaki H."/>
            <person name="Takai K."/>
        </authorList>
    </citation>
    <scope>NUCLEOTIDE SEQUENCE [LARGE SCALE GENOMIC DNA]</scope>
    <source>
        <strain evidence="1 2">MK-D1</strain>
    </source>
</reference>
<keyword evidence="2" id="KW-1185">Reference proteome</keyword>
<dbReference type="EMBL" id="CP042905">
    <property type="protein sequence ID" value="QEE16380.1"/>
    <property type="molecule type" value="Genomic_DNA"/>
</dbReference>
<dbReference type="Proteomes" id="UP000321408">
    <property type="component" value="Chromosome"/>
</dbReference>
<organism evidence="1 2">
    <name type="scientific">Promethearchaeum syntrophicum</name>
    <dbReference type="NCBI Taxonomy" id="2594042"/>
    <lineage>
        <taxon>Archaea</taxon>
        <taxon>Promethearchaeati</taxon>
        <taxon>Promethearchaeota</taxon>
        <taxon>Promethearchaeia</taxon>
        <taxon>Promethearchaeales</taxon>
        <taxon>Promethearchaeaceae</taxon>
        <taxon>Promethearchaeum</taxon>
    </lineage>
</organism>